<dbReference type="PRINTS" id="PR00449">
    <property type="entry name" value="RASTRNSFRMNG"/>
</dbReference>
<evidence type="ECO:0000256" key="4">
    <source>
        <dbReference type="ARBA" id="ARBA00023134"/>
    </source>
</evidence>
<dbReference type="Gene3D" id="1.25.10.10">
    <property type="entry name" value="Leucine-rich Repeat Variant"/>
    <property type="match status" value="2"/>
</dbReference>
<organism evidence="9 10">
    <name type="scientific">Anopheles farauti</name>
    <dbReference type="NCBI Taxonomy" id="69004"/>
    <lineage>
        <taxon>Eukaryota</taxon>
        <taxon>Metazoa</taxon>
        <taxon>Ecdysozoa</taxon>
        <taxon>Arthropoda</taxon>
        <taxon>Hexapoda</taxon>
        <taxon>Insecta</taxon>
        <taxon>Pterygota</taxon>
        <taxon>Neoptera</taxon>
        <taxon>Endopterygota</taxon>
        <taxon>Diptera</taxon>
        <taxon>Nematocera</taxon>
        <taxon>Culicoidea</taxon>
        <taxon>Culicidae</taxon>
        <taxon>Anophelinae</taxon>
        <taxon>Anopheles</taxon>
    </lineage>
</organism>
<feature type="compositionally biased region" description="Basic and acidic residues" evidence="7">
    <location>
        <begin position="786"/>
        <end position="798"/>
    </location>
</feature>
<dbReference type="CDD" id="cd01862">
    <property type="entry name" value="Rab7"/>
    <property type="match status" value="1"/>
</dbReference>
<dbReference type="GO" id="GO:0009653">
    <property type="term" value="P:anatomical structure morphogenesis"/>
    <property type="evidence" value="ECO:0007669"/>
    <property type="project" value="TreeGrafter"/>
</dbReference>
<comment type="similarity">
    <text evidence="2">Belongs to the small GTPase superfamily. Rab family.</text>
</comment>
<dbReference type="SMART" id="SM00185">
    <property type="entry name" value="ARM"/>
    <property type="match status" value="4"/>
</dbReference>
<feature type="compositionally biased region" description="Low complexity" evidence="7">
    <location>
        <begin position="713"/>
        <end position="745"/>
    </location>
</feature>
<dbReference type="PROSITE" id="PS51419">
    <property type="entry name" value="RAB"/>
    <property type="match status" value="1"/>
</dbReference>
<evidence type="ECO:0000256" key="5">
    <source>
        <dbReference type="ARBA" id="ARBA00023288"/>
    </source>
</evidence>
<feature type="compositionally biased region" description="Polar residues" evidence="7">
    <location>
        <begin position="646"/>
        <end position="655"/>
    </location>
</feature>
<feature type="compositionally biased region" description="Polar residues" evidence="7">
    <location>
        <begin position="373"/>
        <end position="393"/>
    </location>
</feature>
<dbReference type="SMART" id="SM00174">
    <property type="entry name" value="RHO"/>
    <property type="match status" value="1"/>
</dbReference>
<evidence type="ECO:0000256" key="2">
    <source>
        <dbReference type="ARBA" id="ARBA00006270"/>
    </source>
</evidence>
<dbReference type="InterPro" id="IPR011989">
    <property type="entry name" value="ARM-like"/>
</dbReference>
<dbReference type="Gene3D" id="3.30.710.10">
    <property type="entry name" value="Potassium Channel Kv1.1, Chain A"/>
    <property type="match status" value="1"/>
</dbReference>
<reference evidence="9" key="2">
    <citation type="submission" date="2020-05" db="UniProtKB">
        <authorList>
            <consortium name="EnsemblMetazoa"/>
        </authorList>
    </citation>
    <scope>IDENTIFICATION</scope>
    <source>
        <strain evidence="9">FAR1</strain>
    </source>
</reference>
<dbReference type="PROSITE" id="PS51420">
    <property type="entry name" value="RHO"/>
    <property type="match status" value="1"/>
</dbReference>
<dbReference type="SMART" id="SM00173">
    <property type="entry name" value="RAS"/>
    <property type="match status" value="1"/>
</dbReference>
<evidence type="ECO:0000256" key="6">
    <source>
        <dbReference type="ARBA" id="ARBA00023289"/>
    </source>
</evidence>
<dbReference type="SUPFAM" id="SSF52540">
    <property type="entry name" value="P-loop containing nucleoside triphosphate hydrolases"/>
    <property type="match status" value="1"/>
</dbReference>
<dbReference type="PROSITE" id="PS51421">
    <property type="entry name" value="RAS"/>
    <property type="match status" value="1"/>
</dbReference>
<proteinExistence type="inferred from homology"/>
<dbReference type="SMART" id="SM00176">
    <property type="entry name" value="RAN"/>
    <property type="match status" value="1"/>
</dbReference>
<dbReference type="PANTHER" id="PTHR23312:SF8">
    <property type="entry name" value="ARMADILLO REPEAT-CONTAINING PROTEIN 5"/>
    <property type="match status" value="1"/>
</dbReference>
<dbReference type="InterPro" id="IPR005225">
    <property type="entry name" value="Small_GTP-bd"/>
</dbReference>
<feature type="compositionally biased region" description="Basic residues" evidence="7">
    <location>
        <begin position="657"/>
        <end position="668"/>
    </location>
</feature>
<evidence type="ECO:0000256" key="3">
    <source>
        <dbReference type="ARBA" id="ARBA00022741"/>
    </source>
</evidence>
<reference evidence="10" key="1">
    <citation type="submission" date="2014-01" db="EMBL/GenBank/DDBJ databases">
        <title>The Genome Sequence of Anopheles farauti FAR1 (V2).</title>
        <authorList>
            <consortium name="The Broad Institute Genomics Platform"/>
            <person name="Neafsey D.E."/>
            <person name="Besansky N."/>
            <person name="Howell P."/>
            <person name="Walton C."/>
            <person name="Young S.K."/>
            <person name="Zeng Q."/>
            <person name="Gargeya S."/>
            <person name="Fitzgerald M."/>
            <person name="Haas B."/>
            <person name="Abouelleil A."/>
            <person name="Allen A.W."/>
            <person name="Alvarado L."/>
            <person name="Arachchi H.M."/>
            <person name="Berlin A.M."/>
            <person name="Chapman S.B."/>
            <person name="Gainer-Dewar J."/>
            <person name="Goldberg J."/>
            <person name="Griggs A."/>
            <person name="Gujja S."/>
            <person name="Hansen M."/>
            <person name="Howarth C."/>
            <person name="Imamovic A."/>
            <person name="Ireland A."/>
            <person name="Larimer J."/>
            <person name="McCowan C."/>
            <person name="Murphy C."/>
            <person name="Pearson M."/>
            <person name="Poon T.W."/>
            <person name="Priest M."/>
            <person name="Roberts A."/>
            <person name="Saif S."/>
            <person name="Shea T."/>
            <person name="Sisk P."/>
            <person name="Sykes S."/>
            <person name="Wortman J."/>
            <person name="Nusbaum C."/>
            <person name="Birren B."/>
        </authorList>
    </citation>
    <scope>NUCLEOTIDE SEQUENCE [LARGE SCALE GENOMIC DNA]</scope>
    <source>
        <strain evidence="10">FAR1</strain>
    </source>
</reference>
<dbReference type="Pfam" id="PF00071">
    <property type="entry name" value="Ras"/>
    <property type="match status" value="1"/>
</dbReference>
<keyword evidence="5" id="KW-0449">Lipoprotein</keyword>
<keyword evidence="3" id="KW-0547">Nucleotide-binding</keyword>
<evidence type="ECO:0000313" key="9">
    <source>
        <dbReference type="EnsemblMetazoa" id="AFAF012550-PA"/>
    </source>
</evidence>
<dbReference type="FunFam" id="3.40.50.300:FF:000086">
    <property type="entry name" value="Ras-related small GTPase"/>
    <property type="match status" value="1"/>
</dbReference>
<evidence type="ECO:0000256" key="7">
    <source>
        <dbReference type="SAM" id="MobiDB-lite"/>
    </source>
</evidence>
<dbReference type="InterPro" id="IPR001806">
    <property type="entry name" value="Small_GTPase"/>
</dbReference>
<dbReference type="InterPro" id="IPR027417">
    <property type="entry name" value="P-loop_NTPase"/>
</dbReference>
<evidence type="ECO:0000259" key="8">
    <source>
        <dbReference type="Pfam" id="PF24768"/>
    </source>
</evidence>
<dbReference type="InterPro" id="IPR000225">
    <property type="entry name" value="Armadillo"/>
</dbReference>
<dbReference type="EnsemblMetazoa" id="AFAF012550-RA">
    <property type="protein sequence ID" value="AFAF012550-PA"/>
    <property type="gene ID" value="AFAF012550"/>
</dbReference>
<dbReference type="SMART" id="SM00175">
    <property type="entry name" value="RAB"/>
    <property type="match status" value="1"/>
</dbReference>
<feature type="compositionally biased region" description="Low complexity" evidence="7">
    <location>
        <begin position="686"/>
        <end position="696"/>
    </location>
</feature>
<sequence>MATRKKALLKVIVLGDSSVGKTSLMNQYVNKRFSNQYKATIGADFLTKEVVIDERVVTMQIWDTAGQERFQSLGVAFYRGADCCVLVYDTTAPNTFKNLESWRDEFLIQASPRDPDHFPFVVLGNKIDLENRAVSTKRAQQWCQTKNDIPYFETSAKEGINVDLAFQTIAKNAIAQETEMDETKLASLLGSIQKSSDKNVIYRNLVSIRTHFVASDGGISLFASQDGIKVLVGLLSKPYEKVIEVVLSILGNCCTKKECCKQAYEYGILKPLISIISNIPNPSIQCRGCRLLGNLAQHEPISYKIARENGNTAYALSTILNESDNTAVLIMVIRAIRQLWREKSLRNTLMEQGCVGKIAYLLVRFAQVDSDTETTANETGSERSPNGTSQTKSGSKDEEEKVVLKHWHAPDRMVTKEKFNNIVRNMEHSQLCDIVGYQVIQNYRWKDRPDFRLPESDEMVKLFESVLKCLQMITTTVVQQVVDEIYGELGAGLHCLVYLCGESSPFRALSLKVVSNLAANPDAIDRLTECGVIKMAADLIMYASLDDSEKRYCINMMCLLTKEACNRGHIRRSGALQAFMKIAKQSHEKREQAMILYALYQYRFDSLSNEILLSNGLVSFLVRILNGIIAEKEVAHIRHDEEESQRNGSGQSASVFSKRRSHHAKTGKMRRSDLLFHYKFGNGYQLHHQQQQQHQQPQHHKAAKQSKLDPYCSAPESPESGSSGYASTSYGPSVRSPSTSVGSSPPRVPEDEAFEDDTEVYSPVCSDHEQEDETVEGQETNPVSENAERVRSGDGREDGEQELADCGAEETNDFDMVAYLIEDSSNAKWVDALDEKDLLEEDSGGGGTLRSFRTMPHPDDCIDDNEMFKIEADIATAKTFEKFPMQPTLTLLWSVSKSFPAVEFVQADTLETLLKICKHAKKPRGRAFQTLANILKHVNHFLPLLRQDFVFRLHELKSPYPAHGARCWSCDEMRTACNDLMSLFGSVGETGYGQGEIAHILRTGERDMKLRVSIIVLFVVRDTRLLHKLLFDMKVLETVMDFILDESGTEQRLNAIACSAITRLAQNLSIFGEEEDTGTPSEALEAKEFDNTVTICDESATSSDERVTFRVRGSATGPQETVLVSKALLIEGSEVFRRMFEADHFIESKNNEVHLHEPITADGLRYFFYLIRLQTLNKLTGMAPPPKVIEASLDALSLAQKYLLPTVEKPVMNIIKTLLNDDCVLNVFEWSLRNYNHELLVASTYYFLYADISGGAKCKLYRAANRSCYRDEWRRLLTETILYRVQPNSEL</sequence>
<dbReference type="STRING" id="69004.A0A182QLE7"/>
<dbReference type="InterPro" id="IPR055445">
    <property type="entry name" value="ARM_ARMC5"/>
</dbReference>
<dbReference type="InterPro" id="IPR016024">
    <property type="entry name" value="ARM-type_fold"/>
</dbReference>
<protein>
    <recommendedName>
        <fullName evidence="8">ARMC5-like ARM-repeats domain-containing protein</fullName>
    </recommendedName>
</protein>
<dbReference type="EMBL" id="AXCN02000266">
    <property type="status" value="NOT_ANNOTATED_CDS"/>
    <property type="molecule type" value="Genomic_DNA"/>
</dbReference>
<keyword evidence="4" id="KW-0342">GTP-binding</keyword>
<dbReference type="GO" id="GO:0005525">
    <property type="term" value="F:GTP binding"/>
    <property type="evidence" value="ECO:0007669"/>
    <property type="project" value="UniProtKB-KW"/>
</dbReference>
<dbReference type="GO" id="GO:0031902">
    <property type="term" value="C:late endosome membrane"/>
    <property type="evidence" value="ECO:0007669"/>
    <property type="project" value="UniProtKB-SubCell"/>
</dbReference>
<keyword evidence="10" id="KW-1185">Reference proteome</keyword>
<comment type="subcellular location">
    <subcellularLocation>
        <location evidence="1">Late endosome membrane</location>
    </subcellularLocation>
</comment>
<dbReference type="VEuPathDB" id="VectorBase:AFAF012550"/>
<dbReference type="SUPFAM" id="SSF48371">
    <property type="entry name" value="ARM repeat"/>
    <property type="match status" value="1"/>
</dbReference>
<dbReference type="NCBIfam" id="TIGR00231">
    <property type="entry name" value="small_GTP"/>
    <property type="match status" value="1"/>
</dbReference>
<feature type="region of interest" description="Disordered" evidence="7">
    <location>
        <begin position="686"/>
        <end position="800"/>
    </location>
</feature>
<feature type="region of interest" description="Disordered" evidence="7">
    <location>
        <begin position="373"/>
        <end position="401"/>
    </location>
</feature>
<dbReference type="Pfam" id="PF24768">
    <property type="entry name" value="ARM_ARMC5"/>
    <property type="match status" value="1"/>
</dbReference>
<dbReference type="PANTHER" id="PTHR23312">
    <property type="entry name" value="ARMC5 ARMADILLO REPEAT-CONTAINING -RELATED"/>
    <property type="match status" value="1"/>
</dbReference>
<dbReference type="Gene3D" id="3.40.50.300">
    <property type="entry name" value="P-loop containing nucleotide triphosphate hydrolases"/>
    <property type="match status" value="1"/>
</dbReference>
<name>A0A182QLE7_9DIPT</name>
<dbReference type="Proteomes" id="UP000075886">
    <property type="component" value="Unassembled WGS sequence"/>
</dbReference>
<feature type="region of interest" description="Disordered" evidence="7">
    <location>
        <begin position="639"/>
        <end position="668"/>
    </location>
</feature>
<keyword evidence="6" id="KW-0636">Prenylation</keyword>
<feature type="domain" description="ARMC5-like ARM-repeats" evidence="8">
    <location>
        <begin position="241"/>
        <end position="436"/>
    </location>
</feature>
<evidence type="ECO:0000313" key="10">
    <source>
        <dbReference type="Proteomes" id="UP000075886"/>
    </source>
</evidence>
<evidence type="ECO:0000256" key="1">
    <source>
        <dbReference type="ARBA" id="ARBA00004414"/>
    </source>
</evidence>
<dbReference type="CDD" id="cd18186">
    <property type="entry name" value="BTB_POZ_ZBTB_KLHL-like"/>
    <property type="match status" value="1"/>
</dbReference>
<dbReference type="GO" id="GO:0003924">
    <property type="term" value="F:GTPase activity"/>
    <property type="evidence" value="ECO:0007669"/>
    <property type="project" value="InterPro"/>
</dbReference>
<accession>A0A182QLE7</accession>
<dbReference type="GO" id="GO:0005829">
    <property type="term" value="C:cytosol"/>
    <property type="evidence" value="ECO:0007669"/>
    <property type="project" value="TreeGrafter"/>
</dbReference>
<dbReference type="InterPro" id="IPR011333">
    <property type="entry name" value="SKP1/BTB/POZ_sf"/>
</dbReference>